<dbReference type="Pfam" id="PF07700">
    <property type="entry name" value="HNOB"/>
    <property type="match status" value="1"/>
</dbReference>
<feature type="non-terminal residue" evidence="10">
    <location>
        <position position="1"/>
    </location>
</feature>
<dbReference type="Gene3D" id="3.90.1520.10">
    <property type="entry name" value="H-NOX domain"/>
    <property type="match status" value="1"/>
</dbReference>
<dbReference type="Gene3D" id="3.30.70.1230">
    <property type="entry name" value="Nucleotide cyclase"/>
    <property type="match status" value="1"/>
</dbReference>
<dbReference type="STRING" id="10228.B3RYQ3"/>
<dbReference type="InterPro" id="IPR011644">
    <property type="entry name" value="Heme_NO-bd"/>
</dbReference>
<dbReference type="InterPro" id="IPR024096">
    <property type="entry name" value="NO_sig/Golgi_transp_ligand-bd"/>
</dbReference>
<evidence type="ECO:0000256" key="4">
    <source>
        <dbReference type="ARBA" id="ARBA00022741"/>
    </source>
</evidence>
<dbReference type="SMART" id="SM00044">
    <property type="entry name" value="CYCc"/>
    <property type="match status" value="1"/>
</dbReference>
<protein>
    <recommendedName>
        <fullName evidence="2">guanylate cyclase</fullName>
        <ecNumber evidence="2">4.6.1.2</ecNumber>
    </recommendedName>
</protein>
<dbReference type="GO" id="GO:0008074">
    <property type="term" value="C:guanylate cyclase complex, soluble"/>
    <property type="evidence" value="ECO:0000318"/>
    <property type="project" value="GO_Central"/>
</dbReference>
<dbReference type="SUPFAM" id="SSF111126">
    <property type="entry name" value="Ligand-binding domain in the NO signalling and Golgi transport"/>
    <property type="match status" value="1"/>
</dbReference>
<reference evidence="10 11" key="1">
    <citation type="journal article" date="2008" name="Nature">
        <title>The Trichoplax genome and the nature of placozoans.</title>
        <authorList>
            <person name="Srivastava M."/>
            <person name="Begovic E."/>
            <person name="Chapman J."/>
            <person name="Putnam N.H."/>
            <person name="Hellsten U."/>
            <person name="Kawashima T."/>
            <person name="Kuo A."/>
            <person name="Mitros T."/>
            <person name="Salamov A."/>
            <person name="Carpenter M.L."/>
            <person name="Signorovitch A.Y."/>
            <person name="Moreno M.A."/>
            <person name="Kamm K."/>
            <person name="Grimwood J."/>
            <person name="Schmutz J."/>
            <person name="Shapiro H."/>
            <person name="Grigoriev I.V."/>
            <person name="Buss L.W."/>
            <person name="Schierwater B."/>
            <person name="Dellaporta S.L."/>
            <person name="Rokhsar D.S."/>
        </authorList>
    </citation>
    <scope>NUCLEOTIDE SEQUENCE [LARGE SCALE GENOMIC DNA]</scope>
    <source>
        <strain evidence="10 11">Grell-BS-1999</strain>
    </source>
</reference>
<dbReference type="Pfam" id="PF07701">
    <property type="entry name" value="HNOBA"/>
    <property type="match status" value="1"/>
</dbReference>
<dbReference type="GeneID" id="6754187"/>
<dbReference type="EMBL" id="DS985245">
    <property type="protein sequence ID" value="EDV24633.1"/>
    <property type="molecule type" value="Genomic_DNA"/>
</dbReference>
<evidence type="ECO:0000313" key="10">
    <source>
        <dbReference type="EMBL" id="EDV24633.1"/>
    </source>
</evidence>
<organism evidence="10 11">
    <name type="scientific">Trichoplax adhaerens</name>
    <name type="common">Trichoplax reptans</name>
    <dbReference type="NCBI Taxonomy" id="10228"/>
    <lineage>
        <taxon>Eukaryota</taxon>
        <taxon>Metazoa</taxon>
        <taxon>Placozoa</taxon>
        <taxon>Uniplacotomia</taxon>
        <taxon>Trichoplacea</taxon>
        <taxon>Trichoplacidae</taxon>
        <taxon>Trichoplax</taxon>
    </lineage>
</organism>
<comment type="subcellular location">
    <subcellularLocation>
        <location evidence="1">Cytoplasm</location>
    </subcellularLocation>
</comment>
<evidence type="ECO:0000313" key="11">
    <source>
        <dbReference type="Proteomes" id="UP000009022"/>
    </source>
</evidence>
<dbReference type="FunFam" id="3.30.450.260:FF:000002">
    <property type="entry name" value="guanylate cyclase soluble subunit alpha-2"/>
    <property type="match status" value="1"/>
</dbReference>
<keyword evidence="11" id="KW-1185">Reference proteome</keyword>
<dbReference type="GO" id="GO:0070482">
    <property type="term" value="P:response to oxygen levels"/>
    <property type="evidence" value="ECO:0000318"/>
    <property type="project" value="GO_Central"/>
</dbReference>
<feature type="domain" description="Guanylate cyclase" evidence="9">
    <location>
        <begin position="425"/>
        <end position="555"/>
    </location>
</feature>
<keyword evidence="3" id="KW-0963">Cytoplasm</keyword>
<name>B3RYQ3_TRIAD</name>
<evidence type="ECO:0000256" key="6">
    <source>
        <dbReference type="ARBA" id="ARBA00023239"/>
    </source>
</evidence>
<dbReference type="InParanoid" id="B3RYQ3"/>
<keyword evidence="8" id="KW-0175">Coiled coil</keyword>
<dbReference type="OMA" id="MGVKTMC"/>
<dbReference type="RefSeq" id="XP_002112523.1">
    <property type="nucleotide sequence ID" value="XM_002112487.1"/>
</dbReference>
<dbReference type="Proteomes" id="UP000009022">
    <property type="component" value="Unassembled WGS sequence"/>
</dbReference>
<dbReference type="AlphaFoldDB" id="B3RYQ3"/>
<proteinExistence type="predicted"/>
<dbReference type="InterPro" id="IPR042463">
    <property type="entry name" value="HNOB_dom_associated_sf"/>
</dbReference>
<gene>
    <name evidence="10" type="ORF">TRIADDRAFT_25423</name>
</gene>
<evidence type="ECO:0000256" key="3">
    <source>
        <dbReference type="ARBA" id="ARBA00022490"/>
    </source>
</evidence>
<dbReference type="EC" id="4.6.1.2" evidence="2"/>
<dbReference type="PANTHER" id="PTHR45655:SF13">
    <property type="entry name" value="SOLUBLE GUANYLATE CYCLASE GCY-32-RELATED"/>
    <property type="match status" value="1"/>
</dbReference>
<evidence type="ECO:0000256" key="5">
    <source>
        <dbReference type="ARBA" id="ARBA00023134"/>
    </source>
</evidence>
<evidence type="ECO:0000256" key="7">
    <source>
        <dbReference type="ARBA" id="ARBA00023293"/>
    </source>
</evidence>
<dbReference type="SUPFAM" id="SSF55073">
    <property type="entry name" value="Nucleotide cyclase"/>
    <property type="match status" value="1"/>
</dbReference>
<dbReference type="GO" id="GO:0020037">
    <property type="term" value="F:heme binding"/>
    <property type="evidence" value="ECO:0007669"/>
    <property type="project" value="InterPro"/>
</dbReference>
<dbReference type="Pfam" id="PF00211">
    <property type="entry name" value="Guanylate_cyc"/>
    <property type="match status" value="1"/>
</dbReference>
<evidence type="ECO:0000259" key="9">
    <source>
        <dbReference type="PROSITE" id="PS50125"/>
    </source>
</evidence>
<dbReference type="PROSITE" id="PS50125">
    <property type="entry name" value="GUANYLATE_CYCLASE_2"/>
    <property type="match status" value="1"/>
</dbReference>
<keyword evidence="5" id="KW-0342">GTP-binding</keyword>
<feature type="coiled-coil region" evidence="8">
    <location>
        <begin position="358"/>
        <end position="392"/>
    </location>
</feature>
<evidence type="ECO:0000256" key="2">
    <source>
        <dbReference type="ARBA" id="ARBA00012202"/>
    </source>
</evidence>
<dbReference type="InterPro" id="IPR011645">
    <property type="entry name" value="HNOB_dom_associated"/>
</dbReference>
<dbReference type="InterPro" id="IPR001054">
    <property type="entry name" value="A/G_cyclase"/>
</dbReference>
<dbReference type="Gene3D" id="6.10.250.780">
    <property type="match status" value="1"/>
</dbReference>
<dbReference type="InterPro" id="IPR038158">
    <property type="entry name" value="H-NOX_domain_sf"/>
</dbReference>
<evidence type="ECO:0000256" key="1">
    <source>
        <dbReference type="ARBA" id="ARBA00004496"/>
    </source>
</evidence>
<dbReference type="PhylomeDB" id="B3RYQ3"/>
<keyword evidence="4" id="KW-0547">Nucleotide-binding</keyword>
<dbReference type="PANTHER" id="PTHR45655">
    <property type="entry name" value="GUANYLATE CYCLASE SOLUBLE SUBUNIT BETA-2"/>
    <property type="match status" value="1"/>
</dbReference>
<dbReference type="OrthoDB" id="6127067at2759"/>
<dbReference type="HOGENOM" id="CLU_011614_4_0_1"/>
<dbReference type="GO" id="GO:0004383">
    <property type="term" value="F:guanylate cyclase activity"/>
    <property type="evidence" value="ECO:0000318"/>
    <property type="project" value="GO_Central"/>
</dbReference>
<evidence type="ECO:0000256" key="8">
    <source>
        <dbReference type="SAM" id="Coils"/>
    </source>
</evidence>
<dbReference type="eggNOG" id="KOG4171">
    <property type="taxonomic scope" value="Eukaryota"/>
</dbReference>
<dbReference type="GO" id="GO:0005525">
    <property type="term" value="F:GTP binding"/>
    <property type="evidence" value="ECO:0007669"/>
    <property type="project" value="UniProtKB-KW"/>
</dbReference>
<accession>B3RYQ3</accession>
<dbReference type="CDD" id="cd07302">
    <property type="entry name" value="CHD"/>
    <property type="match status" value="1"/>
</dbReference>
<dbReference type="Gene3D" id="3.30.450.260">
    <property type="entry name" value="Haem NO binding associated domain"/>
    <property type="match status" value="1"/>
</dbReference>
<dbReference type="CTD" id="6754187"/>
<keyword evidence="6" id="KW-0456">Lyase</keyword>
<sequence length="571" mass="64735">YGFIHRALQDLIVRQYGEKEWKRIIDKAGIQEESRAFLLHQSYDDALTVKLVATACEVLGSRMEDMLEKFGEHFFQYCVDNGYDRILRVLGSTLYDFLFNLDALHDHLGSSYHGMNAPSFRCTSSLDGNIILHYYSLRHGLYPIVTGIVKTAAKQIHNAEVKIQVISVSTTSKGKCHVQMLISQANSSSSNATFNSNTAITTNNKVRIKVGTFCQAFPFHIVFNRDLKITQAGNSIRRVLKLPADLPTANIHFNTLFQLDRPQMRFNFKNVISHINIVFIISTINELSDSAAYQHQPQYTNHSQQLHRQQSQMVYVHESDSMLFLCSPRFSNLEELTQQGFFLSDFPIHDTTRDVVLMSHIQRNRRDLVQLREQATNELQILEIKLRADKKRTDDLLHSILPIRIVNQLRLAPRDPIHERYAMVTVLFSDIVGFTALCSSSDIDPLQVVRMLDELYLSFDELCNFNDVYKVETIGDAYMIVSGVPDPCFNHANKVISMAFDMMDVTKGVLSPVDKSPIKIRIGIHSGPAIAGVVGQKMPRYCLFGSTVTNASKVESGSQEGRINISETTKM</sequence>
<dbReference type="GO" id="GO:0019934">
    <property type="term" value="P:cGMP-mediated signaling"/>
    <property type="evidence" value="ECO:0000318"/>
    <property type="project" value="GO_Central"/>
</dbReference>
<dbReference type="KEGG" id="tad:TRIADDRAFT_25423"/>
<keyword evidence="7" id="KW-0141">cGMP biosynthesis</keyword>
<dbReference type="InterPro" id="IPR029787">
    <property type="entry name" value="Nucleotide_cyclase"/>
</dbReference>